<dbReference type="Gene3D" id="1.10.720.30">
    <property type="entry name" value="SAP domain"/>
    <property type="match status" value="1"/>
</dbReference>
<protein>
    <recommendedName>
        <fullName evidence="3">SAP domain-containing protein</fullName>
    </recommendedName>
</protein>
<name>A0A2J8A4D8_9CHLO</name>
<sequence>MMASPRGTFPSPLLVAAAAAAGRLGELTLPEMQCWLRARKAPVSGKKAEVEARLAALLQARPEAAQAVAVA</sequence>
<comment type="caution">
    <text evidence="1">The sequence shown here is derived from an EMBL/GenBank/DDBJ whole genome shotgun (WGS) entry which is preliminary data.</text>
</comment>
<evidence type="ECO:0008006" key="3">
    <source>
        <dbReference type="Google" id="ProtNLM"/>
    </source>
</evidence>
<evidence type="ECO:0000313" key="1">
    <source>
        <dbReference type="EMBL" id="PNH07402.1"/>
    </source>
</evidence>
<dbReference type="AlphaFoldDB" id="A0A2J8A4D8"/>
<keyword evidence="2" id="KW-1185">Reference proteome</keyword>
<accession>A0A2J8A4D8</accession>
<dbReference type="EMBL" id="PGGS01000182">
    <property type="protein sequence ID" value="PNH07402.1"/>
    <property type="molecule type" value="Genomic_DNA"/>
</dbReference>
<dbReference type="SUPFAM" id="SSF68906">
    <property type="entry name" value="SAP domain"/>
    <property type="match status" value="1"/>
</dbReference>
<dbReference type="Proteomes" id="UP000236333">
    <property type="component" value="Unassembled WGS sequence"/>
</dbReference>
<proteinExistence type="predicted"/>
<organism evidence="1 2">
    <name type="scientific">Tetrabaena socialis</name>
    <dbReference type="NCBI Taxonomy" id="47790"/>
    <lineage>
        <taxon>Eukaryota</taxon>
        <taxon>Viridiplantae</taxon>
        <taxon>Chlorophyta</taxon>
        <taxon>core chlorophytes</taxon>
        <taxon>Chlorophyceae</taxon>
        <taxon>CS clade</taxon>
        <taxon>Chlamydomonadales</taxon>
        <taxon>Tetrabaenaceae</taxon>
        <taxon>Tetrabaena</taxon>
    </lineage>
</organism>
<evidence type="ECO:0000313" key="2">
    <source>
        <dbReference type="Proteomes" id="UP000236333"/>
    </source>
</evidence>
<dbReference type="OrthoDB" id="550782at2759"/>
<dbReference type="InterPro" id="IPR036361">
    <property type="entry name" value="SAP_dom_sf"/>
</dbReference>
<gene>
    <name evidence="1" type="ORF">TSOC_006140</name>
</gene>
<reference evidence="1 2" key="1">
    <citation type="journal article" date="2017" name="Mol. Biol. Evol.">
        <title>The 4-celled Tetrabaena socialis nuclear genome reveals the essential components for genetic control of cell number at the origin of multicellularity in the volvocine lineage.</title>
        <authorList>
            <person name="Featherston J."/>
            <person name="Arakaki Y."/>
            <person name="Hanschen E.R."/>
            <person name="Ferris P.J."/>
            <person name="Michod R.E."/>
            <person name="Olson B.J.S.C."/>
            <person name="Nozaki H."/>
            <person name="Durand P.M."/>
        </authorList>
    </citation>
    <scope>NUCLEOTIDE SEQUENCE [LARGE SCALE GENOMIC DNA]</scope>
    <source>
        <strain evidence="1 2">NIES-571</strain>
    </source>
</reference>